<evidence type="ECO:0000256" key="1">
    <source>
        <dbReference type="ARBA" id="ARBA00023015"/>
    </source>
</evidence>
<gene>
    <name evidence="4" type="ORF">GCM10007362_43170</name>
</gene>
<name>A0ABQ2A6I5_9BACL</name>
<dbReference type="PANTHER" id="PTHR34580">
    <property type="match status" value="1"/>
</dbReference>
<dbReference type="InterPro" id="IPR057727">
    <property type="entry name" value="WCX_dom"/>
</dbReference>
<proteinExistence type="predicted"/>
<organism evidence="4 5">
    <name type="scientific">Saccharibacillus endophyticus</name>
    <dbReference type="NCBI Taxonomy" id="2060666"/>
    <lineage>
        <taxon>Bacteria</taxon>
        <taxon>Bacillati</taxon>
        <taxon>Bacillota</taxon>
        <taxon>Bacilli</taxon>
        <taxon>Bacillales</taxon>
        <taxon>Paenibacillaceae</taxon>
        <taxon>Saccharibacillus</taxon>
    </lineage>
</organism>
<dbReference type="EMBL" id="BMDD01000006">
    <property type="protein sequence ID" value="GGH85530.1"/>
    <property type="molecule type" value="Genomic_DNA"/>
</dbReference>
<dbReference type="InterPro" id="IPR013196">
    <property type="entry name" value="HTH_11"/>
</dbReference>
<accession>A0ABQ2A6I5</accession>
<dbReference type="Pfam" id="PF08279">
    <property type="entry name" value="HTH_11"/>
    <property type="match status" value="1"/>
</dbReference>
<dbReference type="Gene3D" id="1.10.10.10">
    <property type="entry name" value="Winged helix-like DNA-binding domain superfamily/Winged helix DNA-binding domain"/>
    <property type="match status" value="1"/>
</dbReference>
<evidence type="ECO:0000256" key="2">
    <source>
        <dbReference type="ARBA" id="ARBA00023163"/>
    </source>
</evidence>
<keyword evidence="2" id="KW-0804">Transcription</keyword>
<dbReference type="PROSITE" id="PS52050">
    <property type="entry name" value="WYL"/>
    <property type="match status" value="1"/>
</dbReference>
<evidence type="ECO:0000259" key="3">
    <source>
        <dbReference type="PROSITE" id="PS51000"/>
    </source>
</evidence>
<dbReference type="PROSITE" id="PS51000">
    <property type="entry name" value="HTH_DEOR_2"/>
    <property type="match status" value="1"/>
</dbReference>
<protein>
    <submittedName>
        <fullName evidence="4">Transcriptional regulator</fullName>
    </submittedName>
</protein>
<dbReference type="InterPro" id="IPR001034">
    <property type="entry name" value="DeoR_HTH"/>
</dbReference>
<evidence type="ECO:0000313" key="4">
    <source>
        <dbReference type="EMBL" id="GGH85530.1"/>
    </source>
</evidence>
<dbReference type="SMART" id="SM00420">
    <property type="entry name" value="HTH_DEOR"/>
    <property type="match status" value="1"/>
</dbReference>
<dbReference type="InterPro" id="IPR026881">
    <property type="entry name" value="WYL_dom"/>
</dbReference>
<dbReference type="InterPro" id="IPR036390">
    <property type="entry name" value="WH_DNA-bd_sf"/>
</dbReference>
<dbReference type="SUPFAM" id="SSF46785">
    <property type="entry name" value="Winged helix' DNA-binding domain"/>
    <property type="match status" value="1"/>
</dbReference>
<keyword evidence="5" id="KW-1185">Reference proteome</keyword>
<reference evidence="5" key="1">
    <citation type="journal article" date="2019" name="Int. J. Syst. Evol. Microbiol.">
        <title>The Global Catalogue of Microorganisms (GCM) 10K type strain sequencing project: providing services to taxonomists for standard genome sequencing and annotation.</title>
        <authorList>
            <consortium name="The Broad Institute Genomics Platform"/>
            <consortium name="The Broad Institute Genome Sequencing Center for Infectious Disease"/>
            <person name="Wu L."/>
            <person name="Ma J."/>
        </authorList>
    </citation>
    <scope>NUCLEOTIDE SEQUENCE [LARGE SCALE GENOMIC DNA]</scope>
    <source>
        <strain evidence="5">CCM 8702</strain>
    </source>
</reference>
<dbReference type="InterPro" id="IPR028349">
    <property type="entry name" value="PafC-like"/>
</dbReference>
<dbReference type="PANTHER" id="PTHR34580:SF1">
    <property type="entry name" value="PROTEIN PAFC"/>
    <property type="match status" value="1"/>
</dbReference>
<comment type="caution">
    <text evidence="4">The sequence shown here is derived from an EMBL/GenBank/DDBJ whole genome shotgun (WGS) entry which is preliminary data.</text>
</comment>
<dbReference type="Pfam" id="PF13280">
    <property type="entry name" value="WYL"/>
    <property type="match status" value="1"/>
</dbReference>
<dbReference type="InterPro" id="IPR051534">
    <property type="entry name" value="CBASS_pafABC_assoc_protein"/>
</dbReference>
<dbReference type="PIRSF" id="PIRSF016838">
    <property type="entry name" value="PafC"/>
    <property type="match status" value="1"/>
</dbReference>
<keyword evidence="1" id="KW-0805">Transcription regulation</keyword>
<evidence type="ECO:0000313" key="5">
    <source>
        <dbReference type="Proteomes" id="UP000605427"/>
    </source>
</evidence>
<sequence length="315" mass="36500">MNKTDRLLAIVLELQARRAVRAEDLAALFETSVRTIYRDIQALSEAGVPIIGTTGRGYSLVEGYFLPPIRFTIEEAVTLLIGTEFIEQQFDEEYRHRARLARKKIEVTLSDRVRDETSRVHQSLRLLAPGKRSDSSSEKENLNNIRRAILDRKKIRFGYTKKTSPAAESAYSKRTVDPYGLVLVEGSWMLVARCDLRQGIRHFRLSRMEELTELEEPFEYPDDFDLKEYVPSDDRFLTVTLRFNPSLADKVKQSNFPYIEEMNEHPDGLDTLLRARQPDDLLQWVLGWGAGVVVLEPESFRQRVREEACKILERY</sequence>
<dbReference type="InterPro" id="IPR036388">
    <property type="entry name" value="WH-like_DNA-bd_sf"/>
</dbReference>
<dbReference type="Proteomes" id="UP000605427">
    <property type="component" value="Unassembled WGS sequence"/>
</dbReference>
<feature type="domain" description="HTH deoR-type" evidence="3">
    <location>
        <begin position="3"/>
        <end position="63"/>
    </location>
</feature>
<dbReference type="Pfam" id="PF25583">
    <property type="entry name" value="WCX"/>
    <property type="match status" value="1"/>
</dbReference>
<dbReference type="RefSeq" id="WP_172246840.1">
    <property type="nucleotide sequence ID" value="NZ_BMDD01000006.1"/>
</dbReference>